<feature type="compositionally biased region" description="Polar residues" evidence="4">
    <location>
        <begin position="593"/>
        <end position="609"/>
    </location>
</feature>
<feature type="region of interest" description="Disordered" evidence="4">
    <location>
        <begin position="926"/>
        <end position="985"/>
    </location>
</feature>
<dbReference type="InterPro" id="IPR018564">
    <property type="entry name" value="Repl_chkpnt_MRC1_dom"/>
</dbReference>
<feature type="compositionally biased region" description="Basic and acidic residues" evidence="4">
    <location>
        <begin position="718"/>
        <end position="730"/>
    </location>
</feature>
<dbReference type="GO" id="GO:0005634">
    <property type="term" value="C:nucleus"/>
    <property type="evidence" value="ECO:0007669"/>
    <property type="project" value="UniProtKB-SubCell"/>
</dbReference>
<feature type="compositionally biased region" description="Acidic residues" evidence="4">
    <location>
        <begin position="118"/>
        <end position="127"/>
    </location>
</feature>
<feature type="compositionally biased region" description="Acidic residues" evidence="4">
    <location>
        <begin position="465"/>
        <end position="477"/>
    </location>
</feature>
<feature type="domain" description="DNA replication checkpoint mediator MRC1" evidence="5">
    <location>
        <begin position="785"/>
        <end position="928"/>
    </location>
</feature>
<evidence type="ECO:0000259" key="5">
    <source>
        <dbReference type="Pfam" id="PF09444"/>
    </source>
</evidence>
<evidence type="ECO:0000256" key="2">
    <source>
        <dbReference type="ARBA" id="ARBA00022553"/>
    </source>
</evidence>
<proteinExistence type="predicted"/>
<evidence type="ECO:0000256" key="3">
    <source>
        <dbReference type="ARBA" id="ARBA00023242"/>
    </source>
</evidence>
<feature type="region of interest" description="Disordered" evidence="4">
    <location>
        <begin position="997"/>
        <end position="1029"/>
    </location>
</feature>
<feature type="compositionally biased region" description="Polar residues" evidence="4">
    <location>
        <begin position="216"/>
        <end position="233"/>
    </location>
</feature>
<dbReference type="GO" id="GO:0033314">
    <property type="term" value="P:mitotic DNA replication checkpoint signaling"/>
    <property type="evidence" value="ECO:0007669"/>
    <property type="project" value="TreeGrafter"/>
</dbReference>
<feature type="compositionally biased region" description="Acidic residues" evidence="4">
    <location>
        <begin position="552"/>
        <end position="561"/>
    </location>
</feature>
<feature type="compositionally biased region" description="Polar residues" evidence="4">
    <location>
        <begin position="266"/>
        <end position="278"/>
    </location>
</feature>
<feature type="compositionally biased region" description="Polar residues" evidence="4">
    <location>
        <begin position="966"/>
        <end position="975"/>
    </location>
</feature>
<feature type="region of interest" description="Disordered" evidence="4">
    <location>
        <begin position="718"/>
        <end position="821"/>
    </location>
</feature>
<feature type="compositionally biased region" description="Low complexity" evidence="4">
    <location>
        <begin position="575"/>
        <end position="585"/>
    </location>
</feature>
<dbReference type="InterPro" id="IPR024146">
    <property type="entry name" value="Claspin"/>
</dbReference>
<reference evidence="6" key="2">
    <citation type="submission" date="2014-06" db="EMBL/GenBank/DDBJ databases">
        <title>The complete genome of Blastobotrys (Arxula) adeninivorans LS3 - a yeast of biotechnological interest.</title>
        <authorList>
            <person name="Kunze G."/>
            <person name="Gaillardin C."/>
            <person name="Czernicka M."/>
            <person name="Durrens P."/>
            <person name="Martin T."/>
            <person name="Boer E."/>
            <person name="Gabaldon T."/>
            <person name="Cruz J."/>
            <person name="Talla E."/>
            <person name="Marck C."/>
            <person name="Goffeau A."/>
            <person name="Barbe V."/>
            <person name="Baret P."/>
            <person name="Baronian K."/>
            <person name="Beier S."/>
            <person name="Bleykasten C."/>
            <person name="Bode R."/>
            <person name="Casaregola S."/>
            <person name="Despons L."/>
            <person name="Fairhead C."/>
            <person name="Giersberg M."/>
            <person name="Gierski P."/>
            <person name="Hahnel U."/>
            <person name="Hartmann A."/>
            <person name="Jankowska D."/>
            <person name="Jubin C."/>
            <person name="Jung P."/>
            <person name="Lafontaine I."/>
            <person name="Leh-Louis V."/>
            <person name="Lemaire M."/>
            <person name="Marcet-Houben M."/>
            <person name="Mascher M."/>
            <person name="Morel G."/>
            <person name="Richard G.-F."/>
            <person name="Riechen J."/>
            <person name="Sacerdot C."/>
            <person name="Sarkar A."/>
            <person name="Savel G."/>
            <person name="Schacherer J."/>
            <person name="Sherman D."/>
            <person name="Straub M.-L."/>
            <person name="Stein N."/>
            <person name="Thierry A."/>
            <person name="Trautwein-Schult A."/>
            <person name="Westhof E."/>
            <person name="Worch S."/>
            <person name="Dujon B."/>
            <person name="Souciet J.-L."/>
            <person name="Wincker P."/>
            <person name="Scholz U."/>
            <person name="Neuveglise N."/>
        </authorList>
    </citation>
    <scope>NUCLEOTIDE SEQUENCE</scope>
    <source>
        <strain evidence="6">LS3</strain>
    </source>
</reference>
<feature type="compositionally biased region" description="Basic and acidic residues" evidence="4">
    <location>
        <begin position="416"/>
        <end position="448"/>
    </location>
</feature>
<evidence type="ECO:0000313" key="6">
    <source>
        <dbReference type="EMBL" id="CDP37445.1"/>
    </source>
</evidence>
<sequence length="1148" mass="127993">MSSGGNPVERPVHGYGRNRVAKELENDSAMSFTDSFSMQTPSLFGSSTLFDLASHDNLMSEHEPNEIVEPIGPVKQPVDGPVTLAAQEASEVQKVQEEPLLDYRPPSTSLGSQIDAHVDDDDDDDLFVSEPPEPNQEQVNEPVSEGQDLTDGPDGTRNEPVYDDFDASQHPANDPVTPVKKSKKITKKDRELAEKETQRMQRGMELAPEAKKTKRFTVSNFLSNFDPVESSSDPTDHSNEQFSSPQHVVSPPTSPEVSPQKAASMPLSTPVPQSSSPGASIDPPSSPLARIKVNASPKRFNVTPKRLASLLNTRKGSEKEKGNDSDSDLEVELAPITKASATPAGIKKVANLAHVNLYKLPKKPVEMEKENFGQPPAMGQKSLLEQLNAKQRQQAIRDREEKIAAVKAKGGNIMTEEEKMKEEEIVESLLEREQRHAEEVRRQEERENGNNTDSENDADYKDDIPSEEEVEEFDSEREDEKASDSESESELEDLFDKPSQSEQTERPEQPEQNANKDSAQEIVPQGSDSLGSDSEEDLATQKRRRRRRNIALDDDDNEDAEDVHSKENSVQPSEQQQIQLDQPTQLVGEGSMDPSTQPAFDTHSDTQPVARTAKQALMSSLNDTQMVAPTVAPTAADSMPLTATQLVKSATQLSLDDFGTQNEGSVSQLFTETQQANEESPEARLDMLKKMDNAGDDFDDVDIVMSSQDDVRVEADVLREQYEREHENLEHSSTPLSQFPDPTPDERPYHIRLSQLDSESEGESETEQHAPRPMAVPKKRKYDRKSSAAREVIDDEAMESEDEWAGLGGASDDDDDDNEGYNLAELVDDISKVRGNEAELRKLLAEAERRQDSDMVNRILEDVTNGGWRKRRKGVDGTILDDFSDEEDMEEYYRSALRMREERRKQRLLEDEKLSNLASNPKTKAFIDSIAETSDKAVRPVVEEAHDSEAEDEAEADRKDTAPVVENTQSNSGSESQKKAKSTRKWTAELIRKSLSFLDEPTESDVAQHQPLPVVEEQEDHNSDDDLEIEGFVRKSTSIKVVDRVAQRQTMITSYEQEEKGLLAVTPRRRLIAQSSKAPKLTKDVEVLNSIRGPAFSSNSAKSSVTRRKKTTPSRILRVADQQDTKKDILKKAATVRASNLFSRGDWA</sequence>
<keyword evidence="3" id="KW-0539">Nucleus</keyword>
<feature type="region of interest" description="Disordered" evidence="4">
    <location>
        <begin position="412"/>
        <end position="611"/>
    </location>
</feature>
<reference evidence="6" key="1">
    <citation type="submission" date="2014-02" db="EMBL/GenBank/DDBJ databases">
        <authorList>
            <person name="Genoscope - CEA"/>
        </authorList>
    </citation>
    <scope>NUCLEOTIDE SEQUENCE</scope>
    <source>
        <strain evidence="6">LS3</strain>
    </source>
</reference>
<dbReference type="Pfam" id="PF09444">
    <property type="entry name" value="MRC1"/>
    <property type="match status" value="1"/>
</dbReference>
<feature type="compositionally biased region" description="Low complexity" evidence="4">
    <location>
        <begin position="248"/>
        <end position="259"/>
    </location>
</feature>
<feature type="region of interest" description="Disordered" evidence="4">
    <location>
        <begin position="1092"/>
        <end position="1114"/>
    </location>
</feature>
<comment type="subcellular location">
    <subcellularLocation>
        <location evidence="1">Nucleus</location>
    </subcellularLocation>
</comment>
<name>A0A060T8I4_BLAAD</name>
<gene>
    <name evidence="6" type="ORF">GNLVRS02_ARAD1D11638g</name>
</gene>
<feature type="compositionally biased region" description="Basic and acidic residues" evidence="4">
    <location>
        <begin position="315"/>
        <end position="324"/>
    </location>
</feature>
<evidence type="ECO:0000256" key="1">
    <source>
        <dbReference type="ARBA" id="ARBA00004123"/>
    </source>
</evidence>
<feature type="compositionally biased region" description="Basic and acidic residues" evidence="4">
    <location>
        <begin position="188"/>
        <end position="199"/>
    </location>
</feature>
<organism evidence="6">
    <name type="scientific">Blastobotrys adeninivorans</name>
    <name type="common">Yeast</name>
    <name type="synonym">Arxula adeninivorans</name>
    <dbReference type="NCBI Taxonomy" id="409370"/>
    <lineage>
        <taxon>Eukaryota</taxon>
        <taxon>Fungi</taxon>
        <taxon>Dikarya</taxon>
        <taxon>Ascomycota</taxon>
        <taxon>Saccharomycotina</taxon>
        <taxon>Dipodascomycetes</taxon>
        <taxon>Dipodascales</taxon>
        <taxon>Trichomonascaceae</taxon>
        <taxon>Blastobotrys</taxon>
    </lineage>
</organism>
<feature type="compositionally biased region" description="Acidic residues" evidence="4">
    <location>
        <begin position="1016"/>
        <end position="1029"/>
    </location>
</feature>
<dbReference type="GO" id="GO:0010997">
    <property type="term" value="F:anaphase-promoting complex binding"/>
    <property type="evidence" value="ECO:0007669"/>
    <property type="project" value="TreeGrafter"/>
</dbReference>
<dbReference type="AlphaFoldDB" id="A0A060T8I4"/>
<protein>
    <submittedName>
        <fullName evidence="6">ARAD1D11638p</fullName>
    </submittedName>
</protein>
<keyword evidence="2" id="KW-0597">Phosphoprotein</keyword>
<accession>A0A060T8I4</accession>
<dbReference type="PANTHER" id="PTHR14396:SF10">
    <property type="entry name" value="CLASPIN"/>
    <property type="match status" value="1"/>
</dbReference>
<evidence type="ECO:0000256" key="4">
    <source>
        <dbReference type="SAM" id="MobiDB-lite"/>
    </source>
</evidence>
<feature type="compositionally biased region" description="Basic and acidic residues" evidence="4">
    <location>
        <begin position="933"/>
        <end position="948"/>
    </location>
</feature>
<dbReference type="GO" id="GO:0007095">
    <property type="term" value="P:mitotic G2 DNA damage checkpoint signaling"/>
    <property type="evidence" value="ECO:0007669"/>
    <property type="project" value="TreeGrafter"/>
</dbReference>
<dbReference type="PANTHER" id="PTHR14396">
    <property type="entry name" value="CLASPIN"/>
    <property type="match status" value="1"/>
</dbReference>
<feature type="region of interest" description="Disordered" evidence="4">
    <location>
        <begin position="90"/>
        <end position="330"/>
    </location>
</feature>
<dbReference type="EMBL" id="HG937694">
    <property type="protein sequence ID" value="CDP37445.1"/>
    <property type="molecule type" value="Genomic_DNA"/>
</dbReference>
<feature type="compositionally biased region" description="Acidic residues" evidence="4">
    <location>
        <begin position="793"/>
        <end position="804"/>
    </location>
</feature>